<keyword evidence="4" id="KW-1185">Reference proteome</keyword>
<evidence type="ECO:0000313" key="4">
    <source>
        <dbReference type="Proteomes" id="UP000737391"/>
    </source>
</evidence>
<dbReference type="EMBL" id="LUFC02001291">
    <property type="protein sequence ID" value="KAF4478555.1"/>
    <property type="molecule type" value="Genomic_DNA"/>
</dbReference>
<dbReference type="Pfam" id="PF02668">
    <property type="entry name" value="TauD"/>
    <property type="match status" value="1"/>
</dbReference>
<dbReference type="PANTHER" id="PTHR10696:SF54">
    <property type="entry name" value="FAMILY OXIDOREDUCTASE, PUTATIVE (AFU_ORTHOLOGUE AFUA_4G13850)-RELATED"/>
    <property type="match status" value="1"/>
</dbReference>
<evidence type="ECO:0000256" key="1">
    <source>
        <dbReference type="ARBA" id="ARBA00023002"/>
    </source>
</evidence>
<gene>
    <name evidence="3" type="ORF">FAGAP_12341</name>
</gene>
<feature type="domain" description="TauD/TfdA-like" evidence="2">
    <location>
        <begin position="159"/>
        <end position="398"/>
    </location>
</feature>
<proteinExistence type="predicted"/>
<dbReference type="Gene3D" id="3.60.130.10">
    <property type="entry name" value="Clavaminate synthase-like"/>
    <property type="match status" value="1"/>
</dbReference>
<reference evidence="3" key="1">
    <citation type="submission" date="2020-01" db="EMBL/GenBank/DDBJ databases">
        <title>Identification and distribution of gene clusters putatively required for synthesis of sphingolipid metabolism inhibitors in phylogenetically diverse species of the filamentous fungus Fusarium.</title>
        <authorList>
            <person name="Kim H.-S."/>
            <person name="Busman M."/>
            <person name="Brown D.W."/>
            <person name="Divon H."/>
            <person name="Uhlig S."/>
            <person name="Proctor R.H."/>
        </authorList>
    </citation>
    <scope>NUCLEOTIDE SEQUENCE</scope>
    <source>
        <strain evidence="3">NRRL 31653</strain>
    </source>
</reference>
<dbReference type="InterPro" id="IPR050411">
    <property type="entry name" value="AlphaKG_dependent_hydroxylases"/>
</dbReference>
<evidence type="ECO:0000313" key="3">
    <source>
        <dbReference type="EMBL" id="KAF4478555.1"/>
    </source>
</evidence>
<dbReference type="GO" id="GO:0016491">
    <property type="term" value="F:oxidoreductase activity"/>
    <property type="evidence" value="ECO:0007669"/>
    <property type="project" value="UniProtKB-KW"/>
</dbReference>
<protein>
    <submittedName>
        <fullName evidence="3">Clavaminate synthase</fullName>
    </submittedName>
</protein>
<evidence type="ECO:0000259" key="2">
    <source>
        <dbReference type="Pfam" id="PF02668"/>
    </source>
</evidence>
<dbReference type="PANTHER" id="PTHR10696">
    <property type="entry name" value="GAMMA-BUTYROBETAINE HYDROXYLASE-RELATED"/>
    <property type="match status" value="1"/>
</dbReference>
<keyword evidence="1" id="KW-0560">Oxidoreductase</keyword>
<organism evidence="3 4">
    <name type="scientific">Fusarium agapanthi</name>
    <dbReference type="NCBI Taxonomy" id="1803897"/>
    <lineage>
        <taxon>Eukaryota</taxon>
        <taxon>Fungi</taxon>
        <taxon>Dikarya</taxon>
        <taxon>Ascomycota</taxon>
        <taxon>Pezizomycotina</taxon>
        <taxon>Sordariomycetes</taxon>
        <taxon>Hypocreomycetidae</taxon>
        <taxon>Hypocreales</taxon>
        <taxon>Nectriaceae</taxon>
        <taxon>Fusarium</taxon>
        <taxon>Fusarium fujikuroi species complex</taxon>
    </lineage>
</organism>
<dbReference type="AlphaFoldDB" id="A0A9P5E320"/>
<dbReference type="InterPro" id="IPR042098">
    <property type="entry name" value="TauD-like_sf"/>
</dbReference>
<dbReference type="Proteomes" id="UP000737391">
    <property type="component" value="Unassembled WGS sequence"/>
</dbReference>
<dbReference type="InterPro" id="IPR003819">
    <property type="entry name" value="TauD/TfdA-like"/>
</dbReference>
<sequence>MHSITSGHDATLLQLQYLTDSLGLRRSYLEEDDYTQGKNTSVSIATHVTHVTPDELENLAKPYSHSLALPVIRPDIEWHPSYDTYQARVARLAQSQSDRPKTVPEGFPARISSSRAWTGSDFSDPDRYLIHLSAADVNEIKAALVHFKGLEDDNGPDSVSRDTFPLPTLSGKLFNVAQNVHRGTGFNVIRGLDPRDFSPLDNVLIYLGITSHIAEIRGCQDFDGRMIVHIKDIEQELPDASGRPSPYTNRAQPFHTDMCDILSMYVLDTAEKGGESLLSSGAMIYNELAATRPDIIHALADNKWIHDEVKASWTNRPLLYNFEGHGPGFCYSRRPLTGAPFSPHRPDVPAMTEEQAEAIDAVHFTAVKHQLVIKLKPGDIEIFNNMALFHARNGFKDRQQDPDTETRLAVRDNSEALYKSTMNGTRHMLRLWLRSADENLAWKTPEALLHNHNQIYGDSEARKIGRWDVHRAPPINRILTKHFKCS</sequence>
<comment type="caution">
    <text evidence="3">The sequence shown here is derived from an EMBL/GenBank/DDBJ whole genome shotgun (WGS) entry which is preliminary data.</text>
</comment>
<dbReference type="SUPFAM" id="SSF51197">
    <property type="entry name" value="Clavaminate synthase-like"/>
    <property type="match status" value="1"/>
</dbReference>
<name>A0A9P5E320_9HYPO</name>
<dbReference type="OrthoDB" id="272271at2759"/>
<accession>A0A9P5E320</accession>